<evidence type="ECO:0000313" key="10">
    <source>
        <dbReference type="Proteomes" id="UP001558652"/>
    </source>
</evidence>
<evidence type="ECO:0000256" key="3">
    <source>
        <dbReference type="ARBA" id="ARBA00022946"/>
    </source>
</evidence>
<gene>
    <name evidence="9" type="ORF">AAG570_004147</name>
</gene>
<keyword evidence="5" id="KW-0496">Mitochondrion</keyword>
<dbReference type="Pfam" id="PF01016">
    <property type="entry name" value="Ribosomal_L27"/>
    <property type="match status" value="1"/>
</dbReference>
<evidence type="ECO:0000256" key="4">
    <source>
        <dbReference type="ARBA" id="ARBA00022980"/>
    </source>
</evidence>
<reference evidence="9 10" key="1">
    <citation type="submission" date="2024-07" db="EMBL/GenBank/DDBJ databases">
        <title>Chromosome-level genome assembly of the water stick insect Ranatra chinensis (Heteroptera: Nepidae).</title>
        <authorList>
            <person name="Liu X."/>
        </authorList>
    </citation>
    <scope>NUCLEOTIDE SEQUENCE [LARGE SCALE GENOMIC DNA]</scope>
    <source>
        <strain evidence="9">Cailab_2021Rc</strain>
        <tissue evidence="9">Muscle</tissue>
    </source>
</reference>
<dbReference type="PRINTS" id="PR00063">
    <property type="entry name" value="RIBOSOMALL27"/>
</dbReference>
<dbReference type="Gene3D" id="2.40.50.100">
    <property type="match status" value="1"/>
</dbReference>
<comment type="similarity">
    <text evidence="2">Belongs to the bacterial ribosomal protein bL27 family.</text>
</comment>
<dbReference type="FunFam" id="2.40.50.100:FF:000031">
    <property type="entry name" value="39S ribosomal protein L27, mitochondrial"/>
    <property type="match status" value="1"/>
</dbReference>
<name>A0ABD0Y2X5_9HEMI</name>
<proteinExistence type="inferred from homology"/>
<dbReference type="AlphaFoldDB" id="A0ABD0Y2X5"/>
<evidence type="ECO:0000313" key="9">
    <source>
        <dbReference type="EMBL" id="KAL1117832.1"/>
    </source>
</evidence>
<feature type="non-terminal residue" evidence="9">
    <location>
        <position position="1"/>
    </location>
</feature>
<dbReference type="PANTHER" id="PTHR15893:SF0">
    <property type="entry name" value="LARGE RIBOSOMAL SUBUNIT PROTEIN BL27M"/>
    <property type="match status" value="1"/>
</dbReference>
<evidence type="ECO:0000256" key="6">
    <source>
        <dbReference type="ARBA" id="ARBA00023274"/>
    </source>
</evidence>
<comment type="subcellular location">
    <subcellularLocation>
        <location evidence="1">Mitochondrion</location>
    </subcellularLocation>
</comment>
<evidence type="ECO:0000256" key="2">
    <source>
        <dbReference type="ARBA" id="ARBA00010797"/>
    </source>
</evidence>
<keyword evidence="6" id="KW-0687">Ribonucleoprotein</keyword>
<evidence type="ECO:0000256" key="5">
    <source>
        <dbReference type="ARBA" id="ARBA00023128"/>
    </source>
</evidence>
<evidence type="ECO:0000256" key="1">
    <source>
        <dbReference type="ARBA" id="ARBA00004173"/>
    </source>
</evidence>
<dbReference type="Proteomes" id="UP001558652">
    <property type="component" value="Unassembled WGS sequence"/>
</dbReference>
<keyword evidence="3" id="KW-0809">Transit peptide</keyword>
<evidence type="ECO:0000256" key="7">
    <source>
        <dbReference type="ARBA" id="ARBA00035267"/>
    </source>
</evidence>
<dbReference type="PANTHER" id="PTHR15893">
    <property type="entry name" value="RIBOSOMAL PROTEIN L27"/>
    <property type="match status" value="1"/>
</dbReference>
<comment type="caution">
    <text evidence="9">The sequence shown here is derived from an EMBL/GenBank/DDBJ whole genome shotgun (WGS) entry which is preliminary data.</text>
</comment>
<dbReference type="GO" id="GO:0005743">
    <property type="term" value="C:mitochondrial inner membrane"/>
    <property type="evidence" value="ECO:0007669"/>
    <property type="project" value="UniProtKB-ARBA"/>
</dbReference>
<evidence type="ECO:0000256" key="8">
    <source>
        <dbReference type="ARBA" id="ARBA00076963"/>
    </source>
</evidence>
<dbReference type="SUPFAM" id="SSF110324">
    <property type="entry name" value="Ribosomal L27 protein-like"/>
    <property type="match status" value="1"/>
</dbReference>
<dbReference type="InterPro" id="IPR001684">
    <property type="entry name" value="Ribosomal_bL27"/>
</dbReference>
<keyword evidence="10" id="KW-1185">Reference proteome</keyword>
<organism evidence="9 10">
    <name type="scientific">Ranatra chinensis</name>
    <dbReference type="NCBI Taxonomy" id="642074"/>
    <lineage>
        <taxon>Eukaryota</taxon>
        <taxon>Metazoa</taxon>
        <taxon>Ecdysozoa</taxon>
        <taxon>Arthropoda</taxon>
        <taxon>Hexapoda</taxon>
        <taxon>Insecta</taxon>
        <taxon>Pterygota</taxon>
        <taxon>Neoptera</taxon>
        <taxon>Paraneoptera</taxon>
        <taxon>Hemiptera</taxon>
        <taxon>Heteroptera</taxon>
        <taxon>Panheteroptera</taxon>
        <taxon>Nepomorpha</taxon>
        <taxon>Nepidae</taxon>
        <taxon>Ranatrinae</taxon>
        <taxon>Ranatra</taxon>
    </lineage>
</organism>
<sequence length="128" mass="14463">VSSFAGVSCREASKKAGGSTKNQKGRARPKHRGIRCQDGTYVQKGTLLVVQNKLRCHPGLNVGFGRNGTLFALEAGRVMVTCEKIDPNWDHTWIIRSYEGRNHETIYKKHFNVLPDPQHCRFKLVEEV</sequence>
<dbReference type="GO" id="GO:1990904">
    <property type="term" value="C:ribonucleoprotein complex"/>
    <property type="evidence" value="ECO:0007669"/>
    <property type="project" value="UniProtKB-KW"/>
</dbReference>
<keyword evidence="4" id="KW-0689">Ribosomal protein</keyword>
<dbReference type="EMBL" id="JBFDAA010000015">
    <property type="protein sequence ID" value="KAL1117832.1"/>
    <property type="molecule type" value="Genomic_DNA"/>
</dbReference>
<protein>
    <recommendedName>
        <fullName evidence="7">Large ribosomal subunit protein bL27m</fullName>
    </recommendedName>
    <alternativeName>
        <fullName evidence="8">39S ribosomal protein L27, mitochondrial</fullName>
    </alternativeName>
</protein>
<accession>A0ABD0Y2X5</accession>
<dbReference type="GO" id="GO:0005840">
    <property type="term" value="C:ribosome"/>
    <property type="evidence" value="ECO:0007669"/>
    <property type="project" value="UniProtKB-KW"/>
</dbReference>